<accession>A0A1Q9AMR1</accession>
<dbReference type="EMBL" id="MKIO01000021">
    <property type="protein sequence ID" value="OLP56671.1"/>
    <property type="molecule type" value="Genomic_DNA"/>
</dbReference>
<dbReference type="OrthoDB" id="7473872at2"/>
<dbReference type="RefSeq" id="WP_143523903.1">
    <property type="nucleotide sequence ID" value="NZ_MKIO01000021.1"/>
</dbReference>
<dbReference type="STRING" id="1672749.BJF92_11320"/>
<comment type="caution">
    <text evidence="1">The sequence shown here is derived from an EMBL/GenBank/DDBJ whole genome shotgun (WGS) entry which is preliminary data.</text>
</comment>
<gene>
    <name evidence="1" type="ORF">BJF92_11320</name>
</gene>
<proteinExistence type="predicted"/>
<evidence type="ECO:0008006" key="3">
    <source>
        <dbReference type="Google" id="ProtNLM"/>
    </source>
</evidence>
<evidence type="ECO:0000313" key="1">
    <source>
        <dbReference type="EMBL" id="OLP56671.1"/>
    </source>
</evidence>
<protein>
    <recommendedName>
        <fullName evidence="3">Gene transfer agent family protein</fullName>
    </recommendedName>
</protein>
<name>A0A1Q9AMR1_9HYPH</name>
<organism evidence="1 2">
    <name type="scientific">Xaviernesmea rhizosphaerae</name>
    <dbReference type="NCBI Taxonomy" id="1672749"/>
    <lineage>
        <taxon>Bacteria</taxon>
        <taxon>Pseudomonadati</taxon>
        <taxon>Pseudomonadota</taxon>
        <taxon>Alphaproteobacteria</taxon>
        <taxon>Hyphomicrobiales</taxon>
        <taxon>Rhizobiaceae</taxon>
        <taxon>Rhizobium/Agrobacterium group</taxon>
        <taxon>Xaviernesmea</taxon>
    </lineage>
</organism>
<evidence type="ECO:0000313" key="2">
    <source>
        <dbReference type="Proteomes" id="UP000186143"/>
    </source>
</evidence>
<reference evidence="1 2" key="1">
    <citation type="submission" date="2016-09" db="EMBL/GenBank/DDBJ databases">
        <title>Rhizobium sp. nov., a novel species isolated from the rice rhizosphere.</title>
        <authorList>
            <person name="Zhao J."/>
            <person name="Zhang X."/>
        </authorList>
    </citation>
    <scope>NUCLEOTIDE SEQUENCE [LARGE SCALE GENOMIC DNA]</scope>
    <source>
        <strain evidence="1 2">MH17</strain>
    </source>
</reference>
<dbReference type="AlphaFoldDB" id="A0A1Q9AMR1"/>
<sequence>MANREKGEVSFSCEGKTYTMKLGTGAMCAIEDATGKSIGEVGKALGNPETATLTMVRIVFWASLQGHHPGTSLADCDELIDEIGVSRAGELIGQAFQAAAARKSPDARPRTATAAP</sequence>
<dbReference type="Proteomes" id="UP000186143">
    <property type="component" value="Unassembled WGS sequence"/>
</dbReference>